<accession>A0ABV4HVW4</accession>
<comment type="caution">
    <text evidence="2">The sequence shown here is derived from an EMBL/GenBank/DDBJ whole genome shotgun (WGS) entry which is preliminary data.</text>
</comment>
<keyword evidence="2" id="KW-0648">Protein biosynthesis</keyword>
<gene>
    <name evidence="2" type="ORF">AB6713_20200</name>
</gene>
<keyword evidence="3" id="KW-1185">Reference proteome</keyword>
<evidence type="ECO:0000313" key="3">
    <source>
        <dbReference type="Proteomes" id="UP001566331"/>
    </source>
</evidence>
<organism evidence="2 3">
    <name type="scientific">Luteimonas salinilitoris</name>
    <dbReference type="NCBI Taxonomy" id="3237697"/>
    <lineage>
        <taxon>Bacteria</taxon>
        <taxon>Pseudomonadati</taxon>
        <taxon>Pseudomonadota</taxon>
        <taxon>Gammaproteobacteria</taxon>
        <taxon>Lysobacterales</taxon>
        <taxon>Lysobacteraceae</taxon>
        <taxon>Luteimonas</taxon>
    </lineage>
</organism>
<dbReference type="InterPro" id="IPR003491">
    <property type="entry name" value="REP-like_C"/>
</dbReference>
<dbReference type="RefSeq" id="WP_370562822.1">
    <property type="nucleotide sequence ID" value="NZ_JBFWIB010000002.1"/>
</dbReference>
<dbReference type="Pfam" id="PF02486">
    <property type="entry name" value="Rep_trans"/>
    <property type="match status" value="1"/>
</dbReference>
<dbReference type="EMBL" id="JBFWIC010000062">
    <property type="protein sequence ID" value="MEZ0476902.1"/>
    <property type="molecule type" value="Genomic_DNA"/>
</dbReference>
<protein>
    <submittedName>
        <fullName evidence="2">Replication initiation factor domain-containing protein</fullName>
    </submittedName>
</protein>
<feature type="domain" description="Replication initiation protein-like C-terminal" evidence="1">
    <location>
        <begin position="161"/>
        <end position="323"/>
    </location>
</feature>
<sequence length="360" mass="39515">MADGSRVEVSPETRERAFWTGCAGGVRHHFSGAEEGKESWEPAIGPRSNTGQKGGAGALIDYCTAVLPESSIEEHGVTWLPNLIGQLFGTNGAIVVGSIRNKGWQHYTQTAVLLDREGEMVGKVGMGGNGGTICISLSGAGCRWVTRWDNVAKAIERWRGRLSRVDVAFDDYDGERLDVHAMRQRAANGDFASGGRPPMHRFLSDEGHDTGCTLYVGSKGHKELCVYEKGKQLGMKSSPWVRAEVRMYGKHAELPLDVLTRPLDYLRGAYSVLQEIITGFCTRIRTTRKAVEATGTAMVEWMHRQVGPAINLLREAFGASWSDFAEVHIARTGHPGRFRGVAKGDRLAQLMREELCPMSL</sequence>
<evidence type="ECO:0000259" key="1">
    <source>
        <dbReference type="Pfam" id="PF02486"/>
    </source>
</evidence>
<dbReference type="GO" id="GO:0003743">
    <property type="term" value="F:translation initiation factor activity"/>
    <property type="evidence" value="ECO:0007669"/>
    <property type="project" value="UniProtKB-KW"/>
</dbReference>
<keyword evidence="2" id="KW-0396">Initiation factor</keyword>
<name>A0ABV4HVW4_9GAMM</name>
<evidence type="ECO:0000313" key="2">
    <source>
        <dbReference type="EMBL" id="MEZ0476902.1"/>
    </source>
</evidence>
<dbReference type="Proteomes" id="UP001566331">
    <property type="component" value="Unassembled WGS sequence"/>
</dbReference>
<proteinExistence type="predicted"/>
<reference evidence="2 3" key="1">
    <citation type="submission" date="2024-07" db="EMBL/GenBank/DDBJ databases">
        <title>Luteimonas salilacus sp. nov., isolated from the shore soil of Salt Lake in Tibet of China.</title>
        <authorList>
            <person name="Zhang X."/>
            <person name="Li A."/>
        </authorList>
    </citation>
    <scope>NUCLEOTIDE SEQUENCE [LARGE SCALE GENOMIC DNA]</scope>
    <source>
        <strain evidence="2 3">B3-2-R+30</strain>
    </source>
</reference>